<name>A0A0S4JP59_BODSA</name>
<dbReference type="VEuPathDB" id="TriTrypDB:BSAL_36305"/>
<feature type="region of interest" description="Disordered" evidence="2">
    <location>
        <begin position="884"/>
        <end position="948"/>
    </location>
</feature>
<keyword evidence="4" id="KW-1185">Reference proteome</keyword>
<evidence type="ECO:0000313" key="3">
    <source>
        <dbReference type="EMBL" id="CUG92242.1"/>
    </source>
</evidence>
<protein>
    <submittedName>
        <fullName evidence="3">Guanylate cyclase, putative</fullName>
    </submittedName>
</protein>
<feature type="compositionally biased region" description="Low complexity" evidence="2">
    <location>
        <begin position="903"/>
        <end position="915"/>
    </location>
</feature>
<dbReference type="OrthoDB" id="270632at2759"/>
<evidence type="ECO:0000313" key="4">
    <source>
        <dbReference type="Proteomes" id="UP000051952"/>
    </source>
</evidence>
<dbReference type="PANTHER" id="PTHR43081">
    <property type="entry name" value="ADENYLATE CYCLASE, TERMINAL-DIFFERENTIATION SPECIFIC-RELATED"/>
    <property type="match status" value="1"/>
</dbReference>
<proteinExistence type="predicted"/>
<accession>A0A0S4JP59</accession>
<evidence type="ECO:0000256" key="1">
    <source>
        <dbReference type="SAM" id="Coils"/>
    </source>
</evidence>
<dbReference type="InterPro" id="IPR050697">
    <property type="entry name" value="Adenylyl/Guanylyl_Cyclase_3/4"/>
</dbReference>
<feature type="compositionally biased region" description="Polar residues" evidence="2">
    <location>
        <begin position="919"/>
        <end position="933"/>
    </location>
</feature>
<dbReference type="InterPro" id="IPR029787">
    <property type="entry name" value="Nucleotide_cyclase"/>
</dbReference>
<keyword evidence="1" id="KW-0175">Coiled coil</keyword>
<dbReference type="AlphaFoldDB" id="A0A0S4JP59"/>
<dbReference type="OMA" id="ACRFCTE"/>
<dbReference type="Gene3D" id="3.30.70.1230">
    <property type="entry name" value="Nucleotide cyclase"/>
    <property type="match status" value="1"/>
</dbReference>
<dbReference type="PANTHER" id="PTHR43081:SF1">
    <property type="entry name" value="ADENYLATE CYCLASE, TERMINAL-DIFFERENTIATION SPECIFIC"/>
    <property type="match status" value="1"/>
</dbReference>
<reference evidence="4" key="1">
    <citation type="submission" date="2015-09" db="EMBL/GenBank/DDBJ databases">
        <authorList>
            <consortium name="Pathogen Informatics"/>
        </authorList>
    </citation>
    <scope>NUCLEOTIDE SEQUENCE [LARGE SCALE GENOMIC DNA]</scope>
    <source>
        <strain evidence="4">Lake Konstanz</strain>
    </source>
</reference>
<feature type="region of interest" description="Disordered" evidence="2">
    <location>
        <begin position="260"/>
        <end position="282"/>
    </location>
</feature>
<organism evidence="3 4">
    <name type="scientific">Bodo saltans</name>
    <name type="common">Flagellated protozoan</name>
    <dbReference type="NCBI Taxonomy" id="75058"/>
    <lineage>
        <taxon>Eukaryota</taxon>
        <taxon>Discoba</taxon>
        <taxon>Euglenozoa</taxon>
        <taxon>Kinetoplastea</taxon>
        <taxon>Metakinetoplastina</taxon>
        <taxon>Eubodonida</taxon>
        <taxon>Bodonidae</taxon>
        <taxon>Bodo</taxon>
    </lineage>
</organism>
<feature type="coiled-coil region" evidence="1">
    <location>
        <begin position="66"/>
        <end position="147"/>
    </location>
</feature>
<feature type="compositionally biased region" description="Basic and acidic residues" evidence="2">
    <location>
        <begin position="261"/>
        <end position="282"/>
    </location>
</feature>
<sequence length="948" mass="106450">MSDDYRFADEVAKRSNKELGAYGGDVVPGIMTRTITGVARGEELFSRPELHRPWRTPTTQRHAEVVVAKEQEIEVLTRKLTELRSQVATGNREIQRIQSANKIQLKTELDAKDRIIVDLKDKIELAARDLVETKANYESQIKALKSQQDIDMGKVQSKLKQASDSAGELSAVYTKQIDDIKAAAAREVDLIQRLCNSRTAELSDELKISNEALRKCQERHLVSIGELQAEMRRNESRVMEQLREQEKRFEAMRTSLQSERQTVEFQRDKVSTEKADSQDRLRSTGEDLKITEQRFRDWNARILSDLDQIFEYYSAMIREVEKESPLPSTDVLPQQRVTDVYIPPRLSSEPVTRVSMDRIIERLFQLTLMKQSHSSASQSLLRKIRNMEVDFASKSEATHRTADEKELQLTRLLTEVVESRGRQERLEKAIAESQVQFADLESRLSAATIRLQFFNDDLASALSSPAATVAPPTKDVTFVLVAVEGGNILWESDPQAASTSLMMMNNAIRAKMAQYGAYECFSDGTTMMLAFHDPIAACRFALESQLWLMELPWPASITAHYNTCDTFHEDEKGNRFLIFRGLRAAMAIHSGDVEMEPTGLPVGVGESRVHYFGRTVIQSLHLASMAVGGQIVVSNQVWQRVKTRTDDLGKPAVTDLGDHRLTVALRGGSDGPTTSEVITLVQLQPAQLAARKFDRQSMFDARKHLHVADSTGITPQLSHIRRSTLTDEVTSLRSRQSVVTKAMETLQDESSAVGTNLDALVVKIRDARAGTHIFNAADLQTQATTVDRLVSKLDVVKSDLGRALTSNEDLRQKCKSLEDTLALHSRVTMSEDDFRRRIEIANERCNQQVFEANQQSESKLQQLRQALAQFEQQNTELRRQLHGPSHLQPLGEHPTQSLAQSGRATSTTKRTASTKPVRTASSATESRSGNSPTFPDKLKKTVSTGRNH</sequence>
<dbReference type="SUPFAM" id="SSF55073">
    <property type="entry name" value="Nucleotide cyclase"/>
    <property type="match status" value="1"/>
</dbReference>
<evidence type="ECO:0000256" key="2">
    <source>
        <dbReference type="SAM" id="MobiDB-lite"/>
    </source>
</evidence>
<dbReference type="EMBL" id="CYKH01002023">
    <property type="protein sequence ID" value="CUG92242.1"/>
    <property type="molecule type" value="Genomic_DNA"/>
</dbReference>
<gene>
    <name evidence="3" type="ORF">BSAL_36305</name>
</gene>
<feature type="coiled-coil region" evidence="1">
    <location>
        <begin position="800"/>
        <end position="880"/>
    </location>
</feature>
<dbReference type="Proteomes" id="UP000051952">
    <property type="component" value="Unassembled WGS sequence"/>
</dbReference>